<comment type="similarity">
    <text evidence="1">Belongs to the GSP E family.</text>
</comment>
<dbReference type="Gene3D" id="3.30.450.90">
    <property type="match status" value="1"/>
</dbReference>
<dbReference type="PROSITE" id="PS00662">
    <property type="entry name" value="T2SP_E"/>
    <property type="match status" value="1"/>
</dbReference>
<dbReference type="STRING" id="1194090.SAMN05443144_111110"/>
<dbReference type="InterPro" id="IPR027417">
    <property type="entry name" value="P-loop_NTPase"/>
</dbReference>
<organism evidence="3 4">
    <name type="scientific">Fodinibius roseus</name>
    <dbReference type="NCBI Taxonomy" id="1194090"/>
    <lineage>
        <taxon>Bacteria</taxon>
        <taxon>Pseudomonadati</taxon>
        <taxon>Balneolota</taxon>
        <taxon>Balneolia</taxon>
        <taxon>Balneolales</taxon>
        <taxon>Balneolaceae</taxon>
        <taxon>Fodinibius</taxon>
    </lineage>
</organism>
<dbReference type="SUPFAM" id="SSF52540">
    <property type="entry name" value="P-loop containing nucleoside triphosphate hydrolases"/>
    <property type="match status" value="1"/>
</dbReference>
<dbReference type="Proteomes" id="UP000184041">
    <property type="component" value="Unassembled WGS sequence"/>
</dbReference>
<feature type="domain" description="Bacterial type II secretion system protein E" evidence="2">
    <location>
        <begin position="258"/>
        <end position="272"/>
    </location>
</feature>
<evidence type="ECO:0000313" key="3">
    <source>
        <dbReference type="EMBL" id="SHF66106.1"/>
    </source>
</evidence>
<dbReference type="GO" id="GO:0016887">
    <property type="term" value="F:ATP hydrolysis activity"/>
    <property type="evidence" value="ECO:0007669"/>
    <property type="project" value="InterPro"/>
</dbReference>
<name>A0A1M5DGQ6_9BACT</name>
<dbReference type="EMBL" id="FQUS01000011">
    <property type="protein sequence ID" value="SHF66106.1"/>
    <property type="molecule type" value="Genomic_DNA"/>
</dbReference>
<dbReference type="AlphaFoldDB" id="A0A1M5DGQ6"/>
<dbReference type="OrthoDB" id="9808272at2"/>
<evidence type="ECO:0000256" key="1">
    <source>
        <dbReference type="ARBA" id="ARBA00006611"/>
    </source>
</evidence>
<dbReference type="InterPro" id="IPR050921">
    <property type="entry name" value="T4SS_GSP_E_ATPase"/>
</dbReference>
<gene>
    <name evidence="3" type="ORF">SAMN05443144_111110</name>
</gene>
<dbReference type="PANTHER" id="PTHR30486">
    <property type="entry name" value="TWITCHING MOTILITY PROTEIN PILT"/>
    <property type="match status" value="1"/>
</dbReference>
<dbReference type="InterPro" id="IPR001482">
    <property type="entry name" value="T2SS/T4SS_dom"/>
</dbReference>
<proteinExistence type="inferred from homology"/>
<reference evidence="3 4" key="1">
    <citation type="submission" date="2016-11" db="EMBL/GenBank/DDBJ databases">
        <authorList>
            <person name="Jaros S."/>
            <person name="Januszkiewicz K."/>
            <person name="Wedrychowicz H."/>
        </authorList>
    </citation>
    <scope>NUCLEOTIDE SEQUENCE [LARGE SCALE GENOMIC DNA]</scope>
    <source>
        <strain evidence="3 4">DSM 21986</strain>
    </source>
</reference>
<dbReference type="GO" id="GO:0005524">
    <property type="term" value="F:ATP binding"/>
    <property type="evidence" value="ECO:0007669"/>
    <property type="project" value="InterPro"/>
</dbReference>
<evidence type="ECO:0000313" key="4">
    <source>
        <dbReference type="Proteomes" id="UP000184041"/>
    </source>
</evidence>
<dbReference type="RefSeq" id="WP_073064168.1">
    <property type="nucleotide sequence ID" value="NZ_FQUS01000011.1"/>
</dbReference>
<dbReference type="PANTHER" id="PTHR30486:SF16">
    <property type="entry name" value="TWITCHING MOTILITY PROTEIN PILT"/>
    <property type="match status" value="1"/>
</dbReference>
<dbReference type="InterPro" id="IPR006321">
    <property type="entry name" value="PilT/PilU"/>
</dbReference>
<dbReference type="Gene3D" id="3.40.50.300">
    <property type="entry name" value="P-loop containing nucleotide triphosphate hydrolases"/>
    <property type="match status" value="1"/>
</dbReference>
<dbReference type="CDD" id="cd01131">
    <property type="entry name" value="PilT"/>
    <property type="match status" value="1"/>
</dbReference>
<accession>A0A1M5DGQ6</accession>
<evidence type="ECO:0000259" key="2">
    <source>
        <dbReference type="PROSITE" id="PS00662"/>
    </source>
</evidence>
<keyword evidence="4" id="KW-1185">Reference proteome</keyword>
<sequence>MNIKINNEYSIQAISGMLQPLLPRLSDTVRGITLHQEMVDLLDRQPEEWRKKLNKKVEYYLNLMEELEASDIDMGGAGCVGQVWFRIHGDKKPITSGYEFTRRESDLLLLNLLMSRQREKLFHNRNFDFSYTIPKPSGLDQRFRANMYYDMEHLALNMRRIDNIIRPFKGLGLHTDVAKAVSLKYFQHGMTLVTGITGSGKSSTLDTIIDVNNQSMEAHIVIIASPVELVHTPKRSIIRHREVGRDVNSFKEGAIQALRQDPDIIMIGELRDPETIMTALEITDSGHKTFGTLHTSSAMESIDRIIGEVPTEEQTRIRMRLADVLTCVISQKLIPSLDGKRVLAKEVLLVTPSVKAAIRNNNIGEIYQMLMEGAKMGMHTLEQDLKRLYTQNKISKETAMNSANNKTRMHKLINPSTADRLNTMVR</sequence>
<dbReference type="Pfam" id="PF00437">
    <property type="entry name" value="T2SSE"/>
    <property type="match status" value="1"/>
</dbReference>
<protein>
    <submittedName>
        <fullName evidence="3">Twitching motility protein PilT</fullName>
    </submittedName>
</protein>